<keyword evidence="3" id="KW-1185">Reference proteome</keyword>
<gene>
    <name evidence="2" type="ORF">BDQ94DRAFT_70329</name>
</gene>
<sequence length="68" mass="7691">MSAALSFRQTHWCKDGHVVPLPLFLFFLFFIFFPLRDASPPLRRVHPIPCLHPKCMPDTVTSGLAVVA</sequence>
<dbReference type="AlphaFoldDB" id="A0A3F3QFI8"/>
<dbReference type="EMBL" id="KZ852034">
    <property type="protein sequence ID" value="RDH37820.1"/>
    <property type="molecule type" value="Genomic_DNA"/>
</dbReference>
<proteinExistence type="predicted"/>
<organism evidence="2 3">
    <name type="scientific">Aspergillus welwitschiae</name>
    <dbReference type="NCBI Taxonomy" id="1341132"/>
    <lineage>
        <taxon>Eukaryota</taxon>
        <taxon>Fungi</taxon>
        <taxon>Dikarya</taxon>
        <taxon>Ascomycota</taxon>
        <taxon>Pezizomycotina</taxon>
        <taxon>Eurotiomycetes</taxon>
        <taxon>Eurotiomycetidae</taxon>
        <taxon>Eurotiales</taxon>
        <taxon>Aspergillaceae</taxon>
        <taxon>Aspergillus</taxon>
        <taxon>Aspergillus subgen. Circumdati</taxon>
    </lineage>
</organism>
<keyword evidence="1" id="KW-0472">Membrane</keyword>
<keyword evidence="1" id="KW-0812">Transmembrane</keyword>
<evidence type="ECO:0000256" key="1">
    <source>
        <dbReference type="SAM" id="Phobius"/>
    </source>
</evidence>
<name>A0A3F3QFI8_9EURO</name>
<evidence type="ECO:0000313" key="3">
    <source>
        <dbReference type="Proteomes" id="UP000253729"/>
    </source>
</evidence>
<dbReference type="Proteomes" id="UP000253729">
    <property type="component" value="Unassembled WGS sequence"/>
</dbReference>
<protein>
    <submittedName>
        <fullName evidence="2">Uncharacterized protein</fullName>
    </submittedName>
</protein>
<keyword evidence="1" id="KW-1133">Transmembrane helix</keyword>
<dbReference type="RefSeq" id="XP_026630842.1">
    <property type="nucleotide sequence ID" value="XM_026776354.1"/>
</dbReference>
<feature type="transmembrane region" description="Helical" evidence="1">
    <location>
        <begin position="17"/>
        <end position="35"/>
    </location>
</feature>
<evidence type="ECO:0000313" key="2">
    <source>
        <dbReference type="EMBL" id="RDH37820.1"/>
    </source>
</evidence>
<dbReference type="GeneID" id="38144710"/>
<accession>A0A3F3QFI8</accession>
<reference evidence="2 3" key="1">
    <citation type="submission" date="2018-07" db="EMBL/GenBank/DDBJ databases">
        <title>The genomes of Aspergillus section Nigri reveals drivers in fungal speciation.</title>
        <authorList>
            <consortium name="DOE Joint Genome Institute"/>
            <person name="Vesth T.C."/>
            <person name="Nybo J."/>
            <person name="Theobald S."/>
            <person name="Brandl J."/>
            <person name="Frisvad J.C."/>
            <person name="Nielsen K.F."/>
            <person name="Lyhne E.K."/>
            <person name="Kogle M.E."/>
            <person name="Kuo A."/>
            <person name="Riley R."/>
            <person name="Clum A."/>
            <person name="Nolan M."/>
            <person name="Lipzen A."/>
            <person name="Salamov A."/>
            <person name="Henrissat B."/>
            <person name="Wiebenga A."/>
            <person name="De vries R.P."/>
            <person name="Grigoriev I.V."/>
            <person name="Mortensen U.H."/>
            <person name="Andersen M.R."/>
            <person name="Baker S.E."/>
        </authorList>
    </citation>
    <scope>NUCLEOTIDE SEQUENCE [LARGE SCALE GENOMIC DNA]</scope>
    <source>
        <strain evidence="2 3">CBS 139.54b</strain>
    </source>
</reference>